<dbReference type="Proteomes" id="UP000075526">
    <property type="component" value="Unassembled WGS sequence"/>
</dbReference>
<dbReference type="CDD" id="cd00371">
    <property type="entry name" value="HMA"/>
    <property type="match status" value="1"/>
</dbReference>
<gene>
    <name evidence="3" type="ORF">AD933_12565</name>
</gene>
<dbReference type="AlphaFoldDB" id="A0A149RKR6"/>
<proteinExistence type="predicted"/>
<dbReference type="FunFam" id="3.30.70.100:FF:000001">
    <property type="entry name" value="ATPase copper transporting beta"/>
    <property type="match status" value="1"/>
</dbReference>
<dbReference type="GO" id="GO:0046872">
    <property type="term" value="F:metal ion binding"/>
    <property type="evidence" value="ECO:0007669"/>
    <property type="project" value="UniProtKB-KW"/>
</dbReference>
<dbReference type="PATRIC" id="fig|178901.13.peg.2567"/>
<sequence>MATTETSFMVEGMTSDGCVSAIKRALAAVDGVQSTDVNLATGEVKIVYDPFRAGTSSLQNAILGAGFDVG</sequence>
<dbReference type="Gene3D" id="3.30.70.100">
    <property type="match status" value="1"/>
</dbReference>
<protein>
    <submittedName>
        <fullName evidence="3">Heavy metal-binding domain-containing protein</fullName>
    </submittedName>
</protein>
<dbReference type="SUPFAM" id="SSF55008">
    <property type="entry name" value="HMA, heavy metal-associated domain"/>
    <property type="match status" value="1"/>
</dbReference>
<name>A0A149RKR6_9PROT</name>
<dbReference type="Pfam" id="PF00403">
    <property type="entry name" value="HMA"/>
    <property type="match status" value="1"/>
</dbReference>
<dbReference type="PROSITE" id="PS50846">
    <property type="entry name" value="HMA_2"/>
    <property type="match status" value="1"/>
</dbReference>
<dbReference type="EMBL" id="LHZF01000173">
    <property type="protein sequence ID" value="KXV14386.1"/>
    <property type="molecule type" value="Genomic_DNA"/>
</dbReference>
<evidence type="ECO:0000256" key="1">
    <source>
        <dbReference type="ARBA" id="ARBA00022723"/>
    </source>
</evidence>
<dbReference type="InterPro" id="IPR036163">
    <property type="entry name" value="HMA_dom_sf"/>
</dbReference>
<comment type="caution">
    <text evidence="3">The sequence shown here is derived from an EMBL/GenBank/DDBJ whole genome shotgun (WGS) entry which is preliminary data.</text>
</comment>
<evidence type="ECO:0000259" key="2">
    <source>
        <dbReference type="PROSITE" id="PS50846"/>
    </source>
</evidence>
<reference evidence="3 4" key="1">
    <citation type="submission" date="2015-06" db="EMBL/GenBank/DDBJ databases">
        <title>Improved classification and identification of acetic acid bacteria using matrix-assisted laser desorption/ionization time-of-flight mass spectrometry; Gluconobacter nephelii and Gluconobacter uchimurae are later heterotypic synonyms of Gluconobacter japonicus and Gluconobacter oxydans, respectively.</title>
        <authorList>
            <person name="Li L."/>
            <person name="Cleenwerck I."/>
            <person name="De Vuyst L."/>
            <person name="Vandamme P."/>
        </authorList>
    </citation>
    <scope>NUCLEOTIDE SEQUENCE [LARGE SCALE GENOMIC DNA]</scope>
    <source>
        <strain evidence="3 4">LMG 1552</strain>
    </source>
</reference>
<organism evidence="3 4">
    <name type="scientific">Acetobacter malorum</name>
    <dbReference type="NCBI Taxonomy" id="178901"/>
    <lineage>
        <taxon>Bacteria</taxon>
        <taxon>Pseudomonadati</taxon>
        <taxon>Pseudomonadota</taxon>
        <taxon>Alphaproteobacteria</taxon>
        <taxon>Acetobacterales</taxon>
        <taxon>Acetobacteraceae</taxon>
        <taxon>Acetobacter</taxon>
    </lineage>
</organism>
<feature type="domain" description="HMA" evidence="2">
    <location>
        <begin position="4"/>
        <end position="70"/>
    </location>
</feature>
<evidence type="ECO:0000313" key="3">
    <source>
        <dbReference type="EMBL" id="KXV14386.1"/>
    </source>
</evidence>
<keyword evidence="1" id="KW-0479">Metal-binding</keyword>
<dbReference type="InterPro" id="IPR006121">
    <property type="entry name" value="HMA_dom"/>
</dbReference>
<evidence type="ECO:0000313" key="4">
    <source>
        <dbReference type="Proteomes" id="UP000075526"/>
    </source>
</evidence>
<accession>A0A149RKR6</accession>
<dbReference type="RefSeq" id="WP_061508832.1">
    <property type="nucleotide sequence ID" value="NZ_JBDNKN010000009.1"/>
</dbReference>